<name>A0A0C3EBI3_9AGAM</name>
<feature type="transmembrane region" description="Helical" evidence="1">
    <location>
        <begin position="37"/>
        <end position="56"/>
    </location>
</feature>
<dbReference type="AlphaFoldDB" id="A0A0C3EBI3"/>
<proteinExistence type="predicted"/>
<feature type="transmembrane region" description="Helical" evidence="1">
    <location>
        <begin position="77"/>
        <end position="102"/>
    </location>
</feature>
<dbReference type="HOGENOM" id="CLU_035509_14_1_1"/>
<keyword evidence="1" id="KW-0472">Membrane</keyword>
<feature type="transmembrane region" description="Helical" evidence="1">
    <location>
        <begin position="108"/>
        <end position="129"/>
    </location>
</feature>
<sequence length="163" mass="18204">MEVVAIFVTMIRISIFDANNQPSQATYVTAFPTAVDIYVSFLGASFYELLLFSFALRAAIQCSRCYYPQIRARRLRVILIEGNLIYFLALMLYVIVFLTVALTSPARYLIITTSLAGSMLSIMGCHIILHIRSAVSQSSTGTNEQSYSLAVFHDRTTYDDTAS</sequence>
<protein>
    <submittedName>
        <fullName evidence="2">Uncharacterized protein</fullName>
    </submittedName>
</protein>
<evidence type="ECO:0000313" key="3">
    <source>
        <dbReference type="Proteomes" id="UP000053989"/>
    </source>
</evidence>
<dbReference type="Proteomes" id="UP000053989">
    <property type="component" value="Unassembled WGS sequence"/>
</dbReference>
<dbReference type="EMBL" id="KN822023">
    <property type="protein sequence ID" value="KIM65326.1"/>
    <property type="molecule type" value="Genomic_DNA"/>
</dbReference>
<reference evidence="2 3" key="1">
    <citation type="submission" date="2014-04" db="EMBL/GenBank/DDBJ databases">
        <authorList>
            <consortium name="DOE Joint Genome Institute"/>
            <person name="Kuo A."/>
            <person name="Kohler A."/>
            <person name="Nagy L.G."/>
            <person name="Floudas D."/>
            <person name="Copeland A."/>
            <person name="Barry K.W."/>
            <person name="Cichocki N."/>
            <person name="Veneault-Fourrey C."/>
            <person name="LaButti K."/>
            <person name="Lindquist E.A."/>
            <person name="Lipzen A."/>
            <person name="Lundell T."/>
            <person name="Morin E."/>
            <person name="Murat C."/>
            <person name="Sun H."/>
            <person name="Tunlid A."/>
            <person name="Henrissat B."/>
            <person name="Grigoriev I.V."/>
            <person name="Hibbett D.S."/>
            <person name="Martin F."/>
            <person name="Nordberg H.P."/>
            <person name="Cantor M.N."/>
            <person name="Hua S.X."/>
        </authorList>
    </citation>
    <scope>NUCLEOTIDE SEQUENCE [LARGE SCALE GENOMIC DNA]</scope>
    <source>
        <strain evidence="2 3">Foug A</strain>
    </source>
</reference>
<keyword evidence="1" id="KW-1133">Transmembrane helix</keyword>
<dbReference type="OrthoDB" id="2631138at2759"/>
<gene>
    <name evidence="2" type="ORF">SCLCIDRAFT_22832</name>
</gene>
<reference evidence="3" key="2">
    <citation type="submission" date="2015-01" db="EMBL/GenBank/DDBJ databases">
        <title>Evolutionary Origins and Diversification of the Mycorrhizal Mutualists.</title>
        <authorList>
            <consortium name="DOE Joint Genome Institute"/>
            <consortium name="Mycorrhizal Genomics Consortium"/>
            <person name="Kohler A."/>
            <person name="Kuo A."/>
            <person name="Nagy L.G."/>
            <person name="Floudas D."/>
            <person name="Copeland A."/>
            <person name="Barry K.W."/>
            <person name="Cichocki N."/>
            <person name="Veneault-Fourrey C."/>
            <person name="LaButti K."/>
            <person name="Lindquist E.A."/>
            <person name="Lipzen A."/>
            <person name="Lundell T."/>
            <person name="Morin E."/>
            <person name="Murat C."/>
            <person name="Riley R."/>
            <person name="Ohm R."/>
            <person name="Sun H."/>
            <person name="Tunlid A."/>
            <person name="Henrissat B."/>
            <person name="Grigoriev I.V."/>
            <person name="Hibbett D.S."/>
            <person name="Martin F."/>
        </authorList>
    </citation>
    <scope>NUCLEOTIDE SEQUENCE [LARGE SCALE GENOMIC DNA]</scope>
    <source>
        <strain evidence="3">Foug A</strain>
    </source>
</reference>
<evidence type="ECO:0000313" key="2">
    <source>
        <dbReference type="EMBL" id="KIM65326.1"/>
    </source>
</evidence>
<evidence type="ECO:0000256" key="1">
    <source>
        <dbReference type="SAM" id="Phobius"/>
    </source>
</evidence>
<keyword evidence="1" id="KW-0812">Transmembrane</keyword>
<organism evidence="2 3">
    <name type="scientific">Scleroderma citrinum Foug A</name>
    <dbReference type="NCBI Taxonomy" id="1036808"/>
    <lineage>
        <taxon>Eukaryota</taxon>
        <taxon>Fungi</taxon>
        <taxon>Dikarya</taxon>
        <taxon>Basidiomycota</taxon>
        <taxon>Agaricomycotina</taxon>
        <taxon>Agaricomycetes</taxon>
        <taxon>Agaricomycetidae</taxon>
        <taxon>Boletales</taxon>
        <taxon>Sclerodermatineae</taxon>
        <taxon>Sclerodermataceae</taxon>
        <taxon>Scleroderma</taxon>
    </lineage>
</organism>
<dbReference type="InParanoid" id="A0A0C3EBI3"/>
<accession>A0A0C3EBI3</accession>
<keyword evidence="3" id="KW-1185">Reference proteome</keyword>